<proteinExistence type="predicted"/>
<dbReference type="SUPFAM" id="SSF53448">
    <property type="entry name" value="Nucleotide-diphospho-sugar transferases"/>
    <property type="match status" value="1"/>
</dbReference>
<keyword evidence="1" id="KW-1133">Transmembrane helix</keyword>
<comment type="caution">
    <text evidence="3">The sequence shown here is derived from an EMBL/GenBank/DDBJ whole genome shotgun (WGS) entry which is preliminary data.</text>
</comment>
<dbReference type="AlphaFoldDB" id="A0A846QKM5"/>
<protein>
    <recommendedName>
        <fullName evidence="2">Glycosyltransferase 2-like domain-containing protein</fullName>
    </recommendedName>
</protein>
<name>A0A846QKM5_9BACT</name>
<dbReference type="RefSeq" id="WP_167941727.1">
    <property type="nucleotide sequence ID" value="NZ_JAATJA010000002.1"/>
</dbReference>
<evidence type="ECO:0000313" key="3">
    <source>
        <dbReference type="EMBL" id="NJB68681.1"/>
    </source>
</evidence>
<feature type="transmembrane region" description="Helical" evidence="1">
    <location>
        <begin position="12"/>
        <end position="35"/>
    </location>
</feature>
<dbReference type="InterPro" id="IPR029044">
    <property type="entry name" value="Nucleotide-diphossugar_trans"/>
</dbReference>
<feature type="transmembrane region" description="Helical" evidence="1">
    <location>
        <begin position="55"/>
        <end position="76"/>
    </location>
</feature>
<accession>A0A846QKM5</accession>
<dbReference type="Gene3D" id="3.90.550.10">
    <property type="entry name" value="Spore Coat Polysaccharide Biosynthesis Protein SpsA, Chain A"/>
    <property type="match status" value="1"/>
</dbReference>
<keyword evidence="1" id="KW-0472">Membrane</keyword>
<keyword evidence="4" id="KW-1185">Reference proteome</keyword>
<evidence type="ECO:0000259" key="2">
    <source>
        <dbReference type="Pfam" id="PF00535"/>
    </source>
</evidence>
<evidence type="ECO:0000313" key="4">
    <source>
        <dbReference type="Proteomes" id="UP000580856"/>
    </source>
</evidence>
<reference evidence="3 4" key="1">
    <citation type="submission" date="2020-03" db="EMBL/GenBank/DDBJ databases">
        <title>Genomic Encyclopedia of Type Strains, Phase IV (KMG-IV): sequencing the most valuable type-strain genomes for metagenomic binning, comparative biology and taxonomic classification.</title>
        <authorList>
            <person name="Goeker M."/>
        </authorList>
    </citation>
    <scope>NUCLEOTIDE SEQUENCE [LARGE SCALE GENOMIC DNA]</scope>
    <source>
        <strain evidence="3 4">DSM 24233</strain>
    </source>
</reference>
<feature type="domain" description="Glycosyltransferase 2-like" evidence="2">
    <location>
        <begin position="97"/>
        <end position="254"/>
    </location>
</feature>
<sequence length="348" mass="39057">MDERRETKRIPFALYGVVLFGVALVMYVVGVFLGFPRNIFFPGNETLTWINRAIVLYSGIPVILGVALIVVDIYVFRPRFRNGGTVRFDPPGSRDCTVVLTAYNDEDSIGESVRDFLGHPDVRRVIVVSNNSTDATLERAAEAGAEVLNECVQGYGACVHRALREGASRPDTELTVLCEGDMTFRAADLDKFFAYIPHADIVIGTRTVDQLQDERTQVTPFIHYGNTFVGKLLEMKHIGRCTLSDVGTTYKMCRNDALLRLLNRLDFRNINLEFNAYFMDRALEAGLAIVECPITFHQRVGVSKGGNINSFVAFRLGLRMMRGILFGWWDEEPRDECSTVTTTAEESK</sequence>
<evidence type="ECO:0000256" key="1">
    <source>
        <dbReference type="SAM" id="Phobius"/>
    </source>
</evidence>
<dbReference type="EMBL" id="JAATJA010000002">
    <property type="protein sequence ID" value="NJB68681.1"/>
    <property type="molecule type" value="Genomic_DNA"/>
</dbReference>
<dbReference type="Pfam" id="PF00535">
    <property type="entry name" value="Glycos_transf_2"/>
    <property type="match status" value="1"/>
</dbReference>
<gene>
    <name evidence="3" type="ORF">GGQ74_002354</name>
</gene>
<dbReference type="InterPro" id="IPR001173">
    <property type="entry name" value="Glyco_trans_2-like"/>
</dbReference>
<organism evidence="3 4">
    <name type="scientific">Desulfobaculum xiamenense</name>
    <dbReference type="NCBI Taxonomy" id="995050"/>
    <lineage>
        <taxon>Bacteria</taxon>
        <taxon>Pseudomonadati</taxon>
        <taxon>Thermodesulfobacteriota</taxon>
        <taxon>Desulfovibrionia</taxon>
        <taxon>Desulfovibrionales</taxon>
        <taxon>Desulfovibrionaceae</taxon>
        <taxon>Desulfobaculum</taxon>
    </lineage>
</organism>
<dbReference type="Proteomes" id="UP000580856">
    <property type="component" value="Unassembled WGS sequence"/>
</dbReference>
<dbReference type="PANTHER" id="PTHR48090">
    <property type="entry name" value="UNDECAPRENYL-PHOSPHATE 4-DEOXY-4-FORMAMIDO-L-ARABINOSE TRANSFERASE-RELATED"/>
    <property type="match status" value="1"/>
</dbReference>
<dbReference type="PANTHER" id="PTHR48090:SF7">
    <property type="entry name" value="RFBJ PROTEIN"/>
    <property type="match status" value="1"/>
</dbReference>
<dbReference type="InterPro" id="IPR050256">
    <property type="entry name" value="Glycosyltransferase_2"/>
</dbReference>
<keyword evidence="1" id="KW-0812">Transmembrane</keyword>